<reference evidence="1 2" key="1">
    <citation type="submission" date="2017-12" db="EMBL/GenBank/DDBJ databases">
        <title>Sequencing the genomes of 1000 Actinobacteria strains.</title>
        <authorList>
            <person name="Klenk H.-P."/>
        </authorList>
    </citation>
    <scope>NUCLEOTIDE SEQUENCE [LARGE SCALE GENOMIC DNA]</scope>
    <source>
        <strain evidence="1 2">DSM 44489</strain>
    </source>
</reference>
<gene>
    <name evidence="1" type="ORF">ATK86_4687</name>
</gene>
<dbReference type="Proteomes" id="UP000233766">
    <property type="component" value="Unassembled WGS sequence"/>
</dbReference>
<dbReference type="AlphaFoldDB" id="A0A2N3VF47"/>
<sequence length="111" mass="11884">MDIHAYPTDAQTPVDRAEATRVAAEHLPADLPGHERRIVEFTDGFAVFAVQPLHAPPDRPIPIGGSVYVIDKATGAVSFWPTYPSGVIAAHYALLVAAGQLVVADSWPDQD</sequence>
<dbReference type="RefSeq" id="WP_101466236.1">
    <property type="nucleotide sequence ID" value="NZ_JBFBCA010000002.1"/>
</dbReference>
<dbReference type="EMBL" id="PJMW01000002">
    <property type="protein sequence ID" value="PKV80264.1"/>
    <property type="molecule type" value="Genomic_DNA"/>
</dbReference>
<comment type="caution">
    <text evidence="1">The sequence shown here is derived from an EMBL/GenBank/DDBJ whole genome shotgun (WGS) entry which is preliminary data.</text>
</comment>
<evidence type="ECO:0000313" key="2">
    <source>
        <dbReference type="Proteomes" id="UP000233766"/>
    </source>
</evidence>
<protein>
    <submittedName>
        <fullName evidence="1">Uncharacterized protein</fullName>
    </submittedName>
</protein>
<proteinExistence type="predicted"/>
<name>A0A2N3VF47_9NOCA</name>
<keyword evidence="2" id="KW-1185">Reference proteome</keyword>
<accession>A0A2N3VF47</accession>
<organism evidence="1 2">
    <name type="scientific">Nocardia fluminea</name>
    <dbReference type="NCBI Taxonomy" id="134984"/>
    <lineage>
        <taxon>Bacteria</taxon>
        <taxon>Bacillati</taxon>
        <taxon>Actinomycetota</taxon>
        <taxon>Actinomycetes</taxon>
        <taxon>Mycobacteriales</taxon>
        <taxon>Nocardiaceae</taxon>
        <taxon>Nocardia</taxon>
    </lineage>
</organism>
<evidence type="ECO:0000313" key="1">
    <source>
        <dbReference type="EMBL" id="PKV80264.1"/>
    </source>
</evidence>
<dbReference type="OrthoDB" id="4552872at2"/>